<name>A0AAV2R8I6_MEGNR</name>
<dbReference type="EMBL" id="CAXKWB010016426">
    <property type="protein sequence ID" value="CAL4116047.1"/>
    <property type="molecule type" value="Genomic_DNA"/>
</dbReference>
<evidence type="ECO:0000313" key="2">
    <source>
        <dbReference type="Proteomes" id="UP001497623"/>
    </source>
</evidence>
<evidence type="ECO:0000313" key="1">
    <source>
        <dbReference type="EMBL" id="CAL4116047.1"/>
    </source>
</evidence>
<dbReference type="PANTHER" id="PTHR34494">
    <property type="entry name" value="PROTEIN CBG25024"/>
    <property type="match status" value="1"/>
</dbReference>
<feature type="non-terminal residue" evidence="1">
    <location>
        <position position="1"/>
    </location>
</feature>
<reference evidence="1 2" key="1">
    <citation type="submission" date="2024-05" db="EMBL/GenBank/DDBJ databases">
        <authorList>
            <person name="Wallberg A."/>
        </authorList>
    </citation>
    <scope>NUCLEOTIDE SEQUENCE [LARGE SCALE GENOMIC DNA]</scope>
</reference>
<gene>
    <name evidence="1" type="ORF">MNOR_LOCUS20895</name>
</gene>
<dbReference type="AlphaFoldDB" id="A0AAV2R8I6"/>
<dbReference type="Proteomes" id="UP001497623">
    <property type="component" value="Unassembled WGS sequence"/>
</dbReference>
<keyword evidence="2" id="KW-1185">Reference proteome</keyword>
<comment type="caution">
    <text evidence="1">The sequence shown here is derived from an EMBL/GenBank/DDBJ whole genome shotgun (WGS) entry which is preliminary data.</text>
</comment>
<sequence length="213" mass="21494">VKQTTTMDWLPVVSQLKSLIQVTFGDAEGAKQTQENFIRQCPVVSQVTSAVQAIAGDSKAAEETQKEFLEVLSGTVDSIPVVGHVKGGIHYACGDKGGGDRAMKSSSRTTAVIGGGVGGFFIGGPIGAAGLGVAAGVAMDGVTTTAEYAVSGEFKPEGFLVPISDPTDPGVWVDAVGGIALDGVTGFAAGGIAKAEGIHESRSSSCPKGTEEH</sequence>
<proteinExistence type="predicted"/>
<dbReference type="PANTHER" id="PTHR34494:SF1">
    <property type="entry name" value="PROTEIN CBG25024"/>
    <property type="match status" value="1"/>
</dbReference>
<accession>A0AAV2R8I6</accession>
<protein>
    <submittedName>
        <fullName evidence="1">Uncharacterized protein</fullName>
    </submittedName>
</protein>
<organism evidence="1 2">
    <name type="scientific">Meganyctiphanes norvegica</name>
    <name type="common">Northern krill</name>
    <name type="synonym">Thysanopoda norvegica</name>
    <dbReference type="NCBI Taxonomy" id="48144"/>
    <lineage>
        <taxon>Eukaryota</taxon>
        <taxon>Metazoa</taxon>
        <taxon>Ecdysozoa</taxon>
        <taxon>Arthropoda</taxon>
        <taxon>Crustacea</taxon>
        <taxon>Multicrustacea</taxon>
        <taxon>Malacostraca</taxon>
        <taxon>Eumalacostraca</taxon>
        <taxon>Eucarida</taxon>
        <taxon>Euphausiacea</taxon>
        <taxon>Euphausiidae</taxon>
        <taxon>Meganyctiphanes</taxon>
    </lineage>
</organism>